<dbReference type="AlphaFoldDB" id="A0AAV2DXL3"/>
<reference evidence="1 2" key="1">
    <citation type="submission" date="2024-04" db="EMBL/GenBank/DDBJ databases">
        <authorList>
            <person name="Fracassetti M."/>
        </authorList>
    </citation>
    <scope>NUCLEOTIDE SEQUENCE [LARGE SCALE GENOMIC DNA]</scope>
</reference>
<gene>
    <name evidence="1" type="ORF">LTRI10_LOCUS19878</name>
</gene>
<dbReference type="Proteomes" id="UP001497516">
    <property type="component" value="Chromosome 3"/>
</dbReference>
<evidence type="ECO:0000313" key="1">
    <source>
        <dbReference type="EMBL" id="CAL1378283.1"/>
    </source>
</evidence>
<name>A0AAV2DXL3_9ROSI</name>
<proteinExistence type="predicted"/>
<protein>
    <submittedName>
        <fullName evidence="1">Uncharacterized protein</fullName>
    </submittedName>
</protein>
<keyword evidence="2" id="KW-1185">Reference proteome</keyword>
<dbReference type="EMBL" id="OZ034816">
    <property type="protein sequence ID" value="CAL1378283.1"/>
    <property type="molecule type" value="Genomic_DNA"/>
</dbReference>
<evidence type="ECO:0000313" key="2">
    <source>
        <dbReference type="Proteomes" id="UP001497516"/>
    </source>
</evidence>
<accession>A0AAV2DXL3</accession>
<sequence>MKLEILNPSTRSLFCTRTPKSLPQTRFPSSAIQSPFTGIVEENNGGDDGRLLLDCCAGEVGMGVQCRGCYSRLRWLDEEERDGGQLGSSLGEPRGQAVARLMLA</sequence>
<organism evidence="1 2">
    <name type="scientific">Linum trigynum</name>
    <dbReference type="NCBI Taxonomy" id="586398"/>
    <lineage>
        <taxon>Eukaryota</taxon>
        <taxon>Viridiplantae</taxon>
        <taxon>Streptophyta</taxon>
        <taxon>Embryophyta</taxon>
        <taxon>Tracheophyta</taxon>
        <taxon>Spermatophyta</taxon>
        <taxon>Magnoliopsida</taxon>
        <taxon>eudicotyledons</taxon>
        <taxon>Gunneridae</taxon>
        <taxon>Pentapetalae</taxon>
        <taxon>rosids</taxon>
        <taxon>fabids</taxon>
        <taxon>Malpighiales</taxon>
        <taxon>Linaceae</taxon>
        <taxon>Linum</taxon>
    </lineage>
</organism>